<gene>
    <name evidence="4" type="ORF">B4U80_05253</name>
</gene>
<dbReference type="OrthoDB" id="6427562at2759"/>
<dbReference type="SUPFAM" id="SSF48726">
    <property type="entry name" value="Immunoglobulin"/>
    <property type="match status" value="2"/>
</dbReference>
<dbReference type="GO" id="GO:0043005">
    <property type="term" value="C:neuron projection"/>
    <property type="evidence" value="ECO:0007669"/>
    <property type="project" value="TreeGrafter"/>
</dbReference>
<dbReference type="InterPro" id="IPR051170">
    <property type="entry name" value="Neural/epithelial_adhesion"/>
</dbReference>
<reference evidence="4 5" key="1">
    <citation type="journal article" date="2018" name="Gigascience">
        <title>Genomes of trombidid mites reveal novel predicted allergens and laterally-transferred genes associated with secondary metabolism.</title>
        <authorList>
            <person name="Dong X."/>
            <person name="Chaisiri K."/>
            <person name="Xia D."/>
            <person name="Armstrong S.D."/>
            <person name="Fang Y."/>
            <person name="Donnelly M.J."/>
            <person name="Kadowaki T."/>
            <person name="McGarry J.W."/>
            <person name="Darby A.C."/>
            <person name="Makepeace B.L."/>
        </authorList>
    </citation>
    <scope>NUCLEOTIDE SEQUENCE [LARGE SCALE GENOMIC DNA]</scope>
    <source>
        <strain evidence="4">UoL-UT</strain>
    </source>
</reference>
<dbReference type="PANTHER" id="PTHR12231:SF253">
    <property type="entry name" value="DPR-INTERACTING PROTEIN ETA, ISOFORM B-RELATED"/>
    <property type="match status" value="1"/>
</dbReference>
<accession>A0A443Q7R6</accession>
<proteinExistence type="predicted"/>
<protein>
    <submittedName>
        <fullName evidence="4">Down syndrome cell adhesion molecule-like protein Dscam2</fullName>
    </submittedName>
</protein>
<keyword evidence="2" id="KW-1015">Disulfide bond</keyword>
<feature type="non-terminal residue" evidence="4">
    <location>
        <position position="1"/>
    </location>
</feature>
<keyword evidence="3" id="KW-0393">Immunoglobulin domain</keyword>
<dbReference type="Proteomes" id="UP000288716">
    <property type="component" value="Unassembled WGS sequence"/>
</dbReference>
<dbReference type="EMBL" id="NCKV01065663">
    <property type="protein sequence ID" value="RWR99076.1"/>
    <property type="molecule type" value="Genomic_DNA"/>
</dbReference>
<dbReference type="STRING" id="299467.A0A443Q7R6"/>
<feature type="non-terminal residue" evidence="4">
    <location>
        <position position="104"/>
    </location>
</feature>
<evidence type="ECO:0000313" key="4">
    <source>
        <dbReference type="EMBL" id="RWR99076.1"/>
    </source>
</evidence>
<dbReference type="InterPro" id="IPR013783">
    <property type="entry name" value="Ig-like_fold"/>
</dbReference>
<evidence type="ECO:0000313" key="5">
    <source>
        <dbReference type="Proteomes" id="UP000288716"/>
    </source>
</evidence>
<evidence type="ECO:0000256" key="1">
    <source>
        <dbReference type="ARBA" id="ARBA00022737"/>
    </source>
</evidence>
<comment type="caution">
    <text evidence="4">The sequence shown here is derived from an EMBL/GenBank/DDBJ whole genome shotgun (WGS) entry which is preliminary data.</text>
</comment>
<name>A0A443Q7R6_9ACAR</name>
<dbReference type="PANTHER" id="PTHR12231">
    <property type="entry name" value="CTX-RELATED TYPE I TRANSMEMBRANE PROTEIN"/>
    <property type="match status" value="1"/>
</dbReference>
<keyword evidence="5" id="KW-1185">Reference proteome</keyword>
<evidence type="ECO:0000256" key="3">
    <source>
        <dbReference type="ARBA" id="ARBA00023319"/>
    </source>
</evidence>
<dbReference type="InterPro" id="IPR036179">
    <property type="entry name" value="Ig-like_dom_sf"/>
</dbReference>
<evidence type="ECO:0000256" key="2">
    <source>
        <dbReference type="ARBA" id="ARBA00023157"/>
    </source>
</evidence>
<dbReference type="AlphaFoldDB" id="A0A443Q7R6"/>
<keyword evidence="1" id="KW-0677">Repeat</keyword>
<sequence>YNGDVVSFINITNIRLEDGGLYNCEAINEAGNVSHSETIAVIGAPFIKAMNNITVLAGHTLATRCPVSGYPISKISWSRGQCRKCEAVLPVNVIFTLQAVVNYH</sequence>
<dbReference type="VEuPathDB" id="VectorBase:LDEU014629"/>
<organism evidence="4 5">
    <name type="scientific">Leptotrombidium deliense</name>
    <dbReference type="NCBI Taxonomy" id="299467"/>
    <lineage>
        <taxon>Eukaryota</taxon>
        <taxon>Metazoa</taxon>
        <taxon>Ecdysozoa</taxon>
        <taxon>Arthropoda</taxon>
        <taxon>Chelicerata</taxon>
        <taxon>Arachnida</taxon>
        <taxon>Acari</taxon>
        <taxon>Acariformes</taxon>
        <taxon>Trombidiformes</taxon>
        <taxon>Prostigmata</taxon>
        <taxon>Anystina</taxon>
        <taxon>Parasitengona</taxon>
        <taxon>Trombiculoidea</taxon>
        <taxon>Trombiculidae</taxon>
        <taxon>Leptotrombidium</taxon>
    </lineage>
</organism>
<dbReference type="Gene3D" id="2.60.40.10">
    <property type="entry name" value="Immunoglobulins"/>
    <property type="match status" value="2"/>
</dbReference>